<accession>Q6K5L6</accession>
<name>Q6K5L6_ORYSJ</name>
<evidence type="ECO:0000313" key="2">
    <source>
        <dbReference type="EMBL" id="BAD21854.1"/>
    </source>
</evidence>
<protein>
    <submittedName>
        <fullName evidence="3">Uncharacterized protein</fullName>
    </submittedName>
</protein>
<proteinExistence type="predicted"/>
<feature type="compositionally biased region" description="Low complexity" evidence="1">
    <location>
        <begin position="94"/>
        <end position="103"/>
    </location>
</feature>
<organism evidence="3 4">
    <name type="scientific">Oryza sativa subsp. japonica</name>
    <name type="common">Rice</name>
    <dbReference type="NCBI Taxonomy" id="39947"/>
    <lineage>
        <taxon>Eukaryota</taxon>
        <taxon>Viridiplantae</taxon>
        <taxon>Streptophyta</taxon>
        <taxon>Embryophyta</taxon>
        <taxon>Tracheophyta</taxon>
        <taxon>Spermatophyta</taxon>
        <taxon>Magnoliopsida</taxon>
        <taxon>Liliopsida</taxon>
        <taxon>Poales</taxon>
        <taxon>Poaceae</taxon>
        <taxon>BOP clade</taxon>
        <taxon>Oryzoideae</taxon>
        <taxon>Oryzeae</taxon>
        <taxon>Oryzinae</taxon>
        <taxon>Oryza</taxon>
        <taxon>Oryza sativa</taxon>
    </lineage>
</organism>
<gene>
    <name evidence="2" type="ORF">P0483C08.17</name>
    <name evidence="3" type="ORF">P0677G01.41</name>
</gene>
<dbReference type="AlphaFoldDB" id="Q6K5L6"/>
<feature type="region of interest" description="Disordered" evidence="1">
    <location>
        <begin position="94"/>
        <end position="114"/>
    </location>
</feature>
<evidence type="ECO:0000313" key="4">
    <source>
        <dbReference type="Proteomes" id="UP000000763"/>
    </source>
</evidence>
<dbReference type="Proteomes" id="UP000000763">
    <property type="component" value="Chromosome 2"/>
</dbReference>
<feature type="region of interest" description="Disordered" evidence="1">
    <location>
        <begin position="145"/>
        <end position="207"/>
    </location>
</feature>
<reference evidence="4" key="4">
    <citation type="journal article" date="2008" name="Nucleic Acids Res.">
        <title>The rice annotation project database (RAP-DB): 2008 update.</title>
        <authorList>
            <consortium name="The rice annotation project (RAP)"/>
        </authorList>
    </citation>
    <scope>GENOME REANNOTATION</scope>
    <source>
        <strain evidence="4">cv. Nipponbare</strain>
    </source>
</reference>
<evidence type="ECO:0000256" key="1">
    <source>
        <dbReference type="SAM" id="MobiDB-lite"/>
    </source>
</evidence>
<feature type="compositionally biased region" description="Polar residues" evidence="1">
    <location>
        <begin position="148"/>
        <end position="169"/>
    </location>
</feature>
<evidence type="ECO:0000313" key="3">
    <source>
        <dbReference type="EMBL" id="BAD22109.1"/>
    </source>
</evidence>
<reference evidence="3" key="2">
    <citation type="submission" date="2002-05" db="EMBL/GenBank/DDBJ databases">
        <title>Oryza sativa nipponbare(GA3) genomic DNA, chromosome 2, PAC clone:P0677G01.</title>
        <authorList>
            <person name="Sasaki T."/>
            <person name="Matsumoto T."/>
            <person name="Katayose Y."/>
        </authorList>
    </citation>
    <scope>NUCLEOTIDE SEQUENCE</scope>
</reference>
<reference evidence="4" key="3">
    <citation type="journal article" date="2005" name="Nature">
        <title>The map-based sequence of the rice genome.</title>
        <authorList>
            <consortium name="International rice genome sequencing project (IRGSP)"/>
            <person name="Matsumoto T."/>
            <person name="Wu J."/>
            <person name="Kanamori H."/>
            <person name="Katayose Y."/>
            <person name="Fujisawa M."/>
            <person name="Namiki N."/>
            <person name="Mizuno H."/>
            <person name="Yamamoto K."/>
            <person name="Antonio B.A."/>
            <person name="Baba T."/>
            <person name="Sakata K."/>
            <person name="Nagamura Y."/>
            <person name="Aoki H."/>
            <person name="Arikawa K."/>
            <person name="Arita K."/>
            <person name="Bito T."/>
            <person name="Chiden Y."/>
            <person name="Fujitsuka N."/>
            <person name="Fukunaka R."/>
            <person name="Hamada M."/>
            <person name="Harada C."/>
            <person name="Hayashi A."/>
            <person name="Hijishita S."/>
            <person name="Honda M."/>
            <person name="Hosokawa S."/>
            <person name="Ichikawa Y."/>
            <person name="Idonuma A."/>
            <person name="Iijima M."/>
            <person name="Ikeda M."/>
            <person name="Ikeno M."/>
            <person name="Ito K."/>
            <person name="Ito S."/>
            <person name="Ito T."/>
            <person name="Ito Y."/>
            <person name="Ito Y."/>
            <person name="Iwabuchi A."/>
            <person name="Kamiya K."/>
            <person name="Karasawa W."/>
            <person name="Kurita K."/>
            <person name="Katagiri S."/>
            <person name="Kikuta A."/>
            <person name="Kobayashi H."/>
            <person name="Kobayashi N."/>
            <person name="Machita K."/>
            <person name="Maehara T."/>
            <person name="Masukawa M."/>
            <person name="Mizubayashi T."/>
            <person name="Mukai Y."/>
            <person name="Nagasaki H."/>
            <person name="Nagata Y."/>
            <person name="Naito S."/>
            <person name="Nakashima M."/>
            <person name="Nakama Y."/>
            <person name="Nakamichi Y."/>
            <person name="Nakamura M."/>
            <person name="Meguro A."/>
            <person name="Negishi M."/>
            <person name="Ohta I."/>
            <person name="Ohta T."/>
            <person name="Okamoto M."/>
            <person name="Ono N."/>
            <person name="Saji S."/>
            <person name="Sakaguchi M."/>
            <person name="Sakai K."/>
            <person name="Shibata M."/>
            <person name="Shimokawa T."/>
            <person name="Song J."/>
            <person name="Takazaki Y."/>
            <person name="Terasawa K."/>
            <person name="Tsugane M."/>
            <person name="Tsuji K."/>
            <person name="Ueda S."/>
            <person name="Waki K."/>
            <person name="Yamagata H."/>
            <person name="Yamamoto M."/>
            <person name="Yamamoto S."/>
            <person name="Yamane H."/>
            <person name="Yoshiki S."/>
            <person name="Yoshihara R."/>
            <person name="Yukawa K."/>
            <person name="Zhong H."/>
            <person name="Yano M."/>
            <person name="Yuan Q."/>
            <person name="Ouyang S."/>
            <person name="Liu J."/>
            <person name="Jones K.M."/>
            <person name="Gansberger K."/>
            <person name="Moffat K."/>
            <person name="Hill J."/>
            <person name="Bera J."/>
            <person name="Fadrosh D."/>
            <person name="Jin S."/>
            <person name="Johri S."/>
            <person name="Kim M."/>
            <person name="Overton L."/>
            <person name="Reardon M."/>
            <person name="Tsitrin T."/>
            <person name="Vuong H."/>
            <person name="Weaver B."/>
            <person name="Ciecko A."/>
            <person name="Tallon L."/>
            <person name="Jackson J."/>
            <person name="Pai G."/>
            <person name="Aken S.V."/>
            <person name="Utterback T."/>
            <person name="Reidmuller S."/>
            <person name="Feldblyum T."/>
            <person name="Hsiao J."/>
            <person name="Zismann V."/>
            <person name="Iobst S."/>
            <person name="de Vazeille A.R."/>
            <person name="Buell C.R."/>
            <person name="Ying K."/>
            <person name="Li Y."/>
            <person name="Lu T."/>
            <person name="Huang Y."/>
            <person name="Zhao Q."/>
            <person name="Feng Q."/>
            <person name="Zhang L."/>
            <person name="Zhu J."/>
            <person name="Weng Q."/>
            <person name="Mu J."/>
            <person name="Lu Y."/>
            <person name="Fan D."/>
            <person name="Liu Y."/>
            <person name="Guan J."/>
            <person name="Zhang Y."/>
            <person name="Yu S."/>
            <person name="Liu X."/>
            <person name="Zhang Y."/>
            <person name="Hong G."/>
            <person name="Han B."/>
            <person name="Choisne N."/>
            <person name="Demange N."/>
            <person name="Orjeda G."/>
            <person name="Samain S."/>
            <person name="Cattolico L."/>
            <person name="Pelletier E."/>
            <person name="Couloux A."/>
            <person name="Segurens B."/>
            <person name="Wincker P."/>
            <person name="D'Hont A."/>
            <person name="Scarpelli C."/>
            <person name="Weissenbach J."/>
            <person name="Salanoubat M."/>
            <person name="Quetier F."/>
            <person name="Yu Y."/>
            <person name="Kim H.R."/>
            <person name="Rambo T."/>
            <person name="Currie J."/>
            <person name="Collura K."/>
            <person name="Luo M."/>
            <person name="Yang T."/>
            <person name="Ammiraju J.S.S."/>
            <person name="Engler F."/>
            <person name="Soderlund C."/>
            <person name="Wing R.A."/>
            <person name="Palmer L.E."/>
            <person name="de la Bastide M."/>
            <person name="Spiegel L."/>
            <person name="Nascimento L."/>
            <person name="Zutavern T."/>
            <person name="O'Shaughnessy A."/>
            <person name="Dike S."/>
            <person name="Dedhia N."/>
            <person name="Preston R."/>
            <person name="Balija V."/>
            <person name="McCombie W.R."/>
            <person name="Chow T."/>
            <person name="Chen H."/>
            <person name="Chung M."/>
            <person name="Chen C."/>
            <person name="Shaw J."/>
            <person name="Wu H."/>
            <person name="Hsiao K."/>
            <person name="Chao Y."/>
            <person name="Chu M."/>
            <person name="Cheng C."/>
            <person name="Hour A."/>
            <person name="Lee P."/>
            <person name="Lin S."/>
            <person name="Lin Y."/>
            <person name="Liou J."/>
            <person name="Liu S."/>
            <person name="Hsing Y."/>
            <person name="Raghuvanshi S."/>
            <person name="Mohanty A."/>
            <person name="Bharti A.K."/>
            <person name="Gaur A."/>
            <person name="Gupta V."/>
            <person name="Kumar D."/>
            <person name="Ravi V."/>
            <person name="Vij S."/>
            <person name="Kapur A."/>
            <person name="Khurana P."/>
            <person name="Khurana P."/>
            <person name="Khurana J.P."/>
            <person name="Tyagi A.K."/>
            <person name="Gaikwad K."/>
            <person name="Singh A."/>
            <person name="Dalal V."/>
            <person name="Srivastava S."/>
            <person name="Dixit A."/>
            <person name="Pal A.K."/>
            <person name="Ghazi I.A."/>
            <person name="Yadav M."/>
            <person name="Pandit A."/>
            <person name="Bhargava A."/>
            <person name="Sureshbabu K."/>
            <person name="Batra K."/>
            <person name="Sharma T.R."/>
            <person name="Mohapatra T."/>
            <person name="Singh N.K."/>
            <person name="Messing J."/>
            <person name="Nelson A.B."/>
            <person name="Fuks G."/>
            <person name="Kavchok S."/>
            <person name="Keizer G."/>
            <person name="Linton E."/>
            <person name="Llaca V."/>
            <person name="Song R."/>
            <person name="Tanyolac B."/>
            <person name="Young S."/>
            <person name="Ho-Il K."/>
            <person name="Hahn J.H."/>
            <person name="Sangsakoo G."/>
            <person name="Vanavichit A."/>
            <person name="de Mattos Luiz.A.T."/>
            <person name="Zimmer P.D."/>
            <person name="Malone G."/>
            <person name="Dellagostin O."/>
            <person name="de Oliveira A.C."/>
            <person name="Bevan M."/>
            <person name="Bancroft I."/>
            <person name="Minx P."/>
            <person name="Cordum H."/>
            <person name="Wilson R."/>
            <person name="Cheng Z."/>
            <person name="Jin W."/>
            <person name="Jiang J."/>
            <person name="Leong S.A."/>
            <person name="Iwama H."/>
            <person name="Gojobori T."/>
            <person name="Itoh T."/>
            <person name="Niimura Y."/>
            <person name="Fujii Y."/>
            <person name="Habara T."/>
            <person name="Sakai H."/>
            <person name="Sato Y."/>
            <person name="Wilson G."/>
            <person name="Kumar K."/>
            <person name="McCouch S."/>
            <person name="Juretic N."/>
            <person name="Hoen D."/>
            <person name="Wright S."/>
            <person name="Bruskiewich R."/>
            <person name="Bureau T."/>
            <person name="Miyao A."/>
            <person name="Hirochika H."/>
            <person name="Nishikawa T."/>
            <person name="Kadowaki K."/>
            <person name="Sugiura M."/>
            <person name="Burr B."/>
            <person name="Sasaki T."/>
        </authorList>
    </citation>
    <scope>NUCLEOTIDE SEQUENCE [LARGE SCALE GENOMIC DNA]</scope>
    <source>
        <strain evidence="4">cv. Nipponbare</strain>
    </source>
</reference>
<reference evidence="2" key="1">
    <citation type="submission" date="2002-03" db="EMBL/GenBank/DDBJ databases">
        <title>Oryza sativa nipponbare(GA3) genomic DNA, chromosome 2, PAC clone:P0483C08.</title>
        <authorList>
            <person name="Sasaki T."/>
            <person name="Matsumoto T."/>
            <person name="Yamamoto K."/>
        </authorList>
    </citation>
    <scope>NUCLEOTIDE SEQUENCE</scope>
</reference>
<sequence length="207" mass="23022">MEAVEHARNELGGGVRGDPAAIQRGRELIHCRGLWGIHRYLYHDCNSTPTSSFIEREGVGRPASFLHPLSDRRYTHRPLTALLAAAAPAARRSLPATPTAPCRSSPPPLRSPPATTLARRRFALCNWYCWMCGPVRSDTGCWSDRRVSSGQTGQPMSNQRDTGGQTDGNASVILAGQRRSDQRWHKHGQTDKSTPVRPIYMELRNKE</sequence>
<dbReference type="EMBL" id="AP004837">
    <property type="protein sequence ID" value="BAD21854.1"/>
    <property type="molecule type" value="Genomic_DNA"/>
</dbReference>
<dbReference type="EMBL" id="AP005322">
    <property type="protein sequence ID" value="BAD22109.1"/>
    <property type="molecule type" value="Genomic_DNA"/>
</dbReference>